<keyword evidence="2 5" id="KW-0812">Transmembrane</keyword>
<evidence type="ECO:0000256" key="3">
    <source>
        <dbReference type="ARBA" id="ARBA00022989"/>
    </source>
</evidence>
<comment type="subcellular location">
    <subcellularLocation>
        <location evidence="1">Membrane</location>
        <topology evidence="1">Multi-pass membrane protein</topology>
    </subcellularLocation>
</comment>
<keyword evidence="3 5" id="KW-1133">Transmembrane helix</keyword>
<dbReference type="Proteomes" id="UP000488956">
    <property type="component" value="Unassembled WGS sequence"/>
</dbReference>
<evidence type="ECO:0000313" key="7">
    <source>
        <dbReference type="Proteomes" id="UP000488956"/>
    </source>
</evidence>
<reference evidence="6 7" key="1">
    <citation type="submission" date="2018-09" db="EMBL/GenBank/DDBJ databases">
        <title>Genomic investigation of the strawberry pathogen Phytophthora fragariae indicates pathogenicity is determined by transcriptional variation in three key races.</title>
        <authorList>
            <person name="Adams T.M."/>
            <person name="Armitage A.D."/>
            <person name="Sobczyk M.K."/>
            <person name="Bates H.J."/>
            <person name="Dunwell J.M."/>
            <person name="Nellist C.F."/>
            <person name="Harrison R.J."/>
        </authorList>
    </citation>
    <scope>NUCLEOTIDE SEQUENCE [LARGE SCALE GENOMIC DNA]</scope>
    <source>
        <strain evidence="6 7">ONT-3</strain>
    </source>
</reference>
<organism evidence="6 7">
    <name type="scientific">Phytophthora fragariae</name>
    <dbReference type="NCBI Taxonomy" id="53985"/>
    <lineage>
        <taxon>Eukaryota</taxon>
        <taxon>Sar</taxon>
        <taxon>Stramenopiles</taxon>
        <taxon>Oomycota</taxon>
        <taxon>Peronosporomycetes</taxon>
        <taxon>Peronosporales</taxon>
        <taxon>Peronosporaceae</taxon>
        <taxon>Phytophthora</taxon>
    </lineage>
</organism>
<dbReference type="GO" id="GO:0016020">
    <property type="term" value="C:membrane"/>
    <property type="evidence" value="ECO:0007669"/>
    <property type="project" value="UniProtKB-SubCell"/>
</dbReference>
<dbReference type="EMBL" id="QXFX01000168">
    <property type="protein sequence ID" value="KAE9127847.1"/>
    <property type="molecule type" value="Genomic_DNA"/>
</dbReference>
<keyword evidence="4 5" id="KW-0472">Membrane</keyword>
<accession>A0A6G0LRA4</accession>
<evidence type="ECO:0000256" key="4">
    <source>
        <dbReference type="ARBA" id="ARBA00023136"/>
    </source>
</evidence>
<feature type="transmembrane region" description="Helical" evidence="5">
    <location>
        <begin position="75"/>
        <end position="94"/>
    </location>
</feature>
<comment type="caution">
    <text evidence="6">The sequence shown here is derived from an EMBL/GenBank/DDBJ whole genome shotgun (WGS) entry which is preliminary data.</text>
</comment>
<dbReference type="AlphaFoldDB" id="A0A6G0LRA4"/>
<gene>
    <name evidence="6" type="ORF">PF010_g4741</name>
</gene>
<evidence type="ECO:0000256" key="1">
    <source>
        <dbReference type="ARBA" id="ARBA00004141"/>
    </source>
</evidence>
<evidence type="ECO:0008006" key="8">
    <source>
        <dbReference type="Google" id="ProtNLM"/>
    </source>
</evidence>
<evidence type="ECO:0000313" key="6">
    <source>
        <dbReference type="EMBL" id="KAE9127847.1"/>
    </source>
</evidence>
<evidence type="ECO:0000256" key="5">
    <source>
        <dbReference type="SAM" id="Phobius"/>
    </source>
</evidence>
<dbReference type="PANTHER" id="PTHR23051">
    <property type="entry name" value="SOLUTE CARRIER FAMILY 35, MEMBER F5"/>
    <property type="match status" value="1"/>
</dbReference>
<feature type="transmembrane region" description="Helical" evidence="5">
    <location>
        <begin position="106"/>
        <end position="129"/>
    </location>
</feature>
<proteinExistence type="predicted"/>
<sequence length="206" mass="22322">MMELVSLVKQLLVGTRLDGGERPAVELNAVSISCDHKRSEGAVRVAQARGRHPLHGRQYLYHIQPQGADGGADNVVGDAVALFAAFMYGVYTTATRRLIPDDESVTISLFFGFSGVINMVCLLLVGLTFQYSAAESADARDRDAHRLLLTSPTVATDWQSLTLPLAIAANFWLHGMLPTRMNLLASALVISGFVLTNVGTKQNQHD</sequence>
<dbReference type="PANTHER" id="PTHR23051:SF0">
    <property type="entry name" value="SOLUTE CARRIER FAMILY 35 MEMBER F5"/>
    <property type="match status" value="1"/>
</dbReference>
<evidence type="ECO:0000256" key="2">
    <source>
        <dbReference type="ARBA" id="ARBA00022692"/>
    </source>
</evidence>
<feature type="transmembrane region" description="Helical" evidence="5">
    <location>
        <begin position="181"/>
        <end position="200"/>
    </location>
</feature>
<protein>
    <recommendedName>
        <fullName evidence="8">EamA domain-containing protein</fullName>
    </recommendedName>
</protein>
<name>A0A6G0LRA4_9STRA</name>